<evidence type="ECO:0000313" key="3">
    <source>
        <dbReference type="Proteomes" id="UP000799436"/>
    </source>
</evidence>
<accession>A0A6G1LJF0</accession>
<feature type="compositionally biased region" description="Basic and acidic residues" evidence="1">
    <location>
        <begin position="17"/>
        <end position="28"/>
    </location>
</feature>
<dbReference type="AlphaFoldDB" id="A0A6G1LJF0"/>
<protein>
    <submittedName>
        <fullName evidence="2">Uncharacterized protein</fullName>
    </submittedName>
</protein>
<name>A0A6G1LJF0_9PEZI</name>
<feature type="compositionally biased region" description="Basic and acidic residues" evidence="1">
    <location>
        <begin position="85"/>
        <end position="94"/>
    </location>
</feature>
<dbReference type="Proteomes" id="UP000799436">
    <property type="component" value="Unassembled WGS sequence"/>
</dbReference>
<gene>
    <name evidence="2" type="ORF">EJ03DRAFT_150874</name>
</gene>
<proteinExistence type="predicted"/>
<evidence type="ECO:0000313" key="2">
    <source>
        <dbReference type="EMBL" id="KAF2772986.1"/>
    </source>
</evidence>
<reference evidence="2" key="1">
    <citation type="journal article" date="2020" name="Stud. Mycol.">
        <title>101 Dothideomycetes genomes: a test case for predicting lifestyles and emergence of pathogens.</title>
        <authorList>
            <person name="Haridas S."/>
            <person name="Albert R."/>
            <person name="Binder M."/>
            <person name="Bloem J."/>
            <person name="Labutti K."/>
            <person name="Salamov A."/>
            <person name="Andreopoulos B."/>
            <person name="Baker S."/>
            <person name="Barry K."/>
            <person name="Bills G."/>
            <person name="Bluhm B."/>
            <person name="Cannon C."/>
            <person name="Castanera R."/>
            <person name="Culley D."/>
            <person name="Daum C."/>
            <person name="Ezra D."/>
            <person name="Gonzalez J."/>
            <person name="Henrissat B."/>
            <person name="Kuo A."/>
            <person name="Liang C."/>
            <person name="Lipzen A."/>
            <person name="Lutzoni F."/>
            <person name="Magnuson J."/>
            <person name="Mondo S."/>
            <person name="Nolan M."/>
            <person name="Ohm R."/>
            <person name="Pangilinan J."/>
            <person name="Park H.-J."/>
            <person name="Ramirez L."/>
            <person name="Alfaro M."/>
            <person name="Sun H."/>
            <person name="Tritt A."/>
            <person name="Yoshinaga Y."/>
            <person name="Zwiers L.-H."/>
            <person name="Turgeon B."/>
            <person name="Goodwin S."/>
            <person name="Spatafora J."/>
            <person name="Crous P."/>
            <person name="Grigoriev I."/>
        </authorList>
    </citation>
    <scope>NUCLEOTIDE SEQUENCE</scope>
    <source>
        <strain evidence="2">CBS 116005</strain>
    </source>
</reference>
<feature type="region of interest" description="Disordered" evidence="1">
    <location>
        <begin position="1"/>
        <end position="29"/>
    </location>
</feature>
<dbReference type="EMBL" id="ML995812">
    <property type="protein sequence ID" value="KAF2772986.1"/>
    <property type="molecule type" value="Genomic_DNA"/>
</dbReference>
<evidence type="ECO:0000256" key="1">
    <source>
        <dbReference type="SAM" id="MobiDB-lite"/>
    </source>
</evidence>
<organism evidence="2 3">
    <name type="scientific">Teratosphaeria nubilosa</name>
    <dbReference type="NCBI Taxonomy" id="161662"/>
    <lineage>
        <taxon>Eukaryota</taxon>
        <taxon>Fungi</taxon>
        <taxon>Dikarya</taxon>
        <taxon>Ascomycota</taxon>
        <taxon>Pezizomycotina</taxon>
        <taxon>Dothideomycetes</taxon>
        <taxon>Dothideomycetidae</taxon>
        <taxon>Mycosphaerellales</taxon>
        <taxon>Teratosphaeriaceae</taxon>
        <taxon>Teratosphaeria</taxon>
    </lineage>
</organism>
<sequence>MMARRSPSASTNILPHPPDHACADESPGRKYGHRALRRIEHRRFGPTMLSWLRAGHLRQQQAIAMCLPVRASSQALRQSEGACGSEDRTRKERGTPTSHPQYDCILQITVQPVLANNRYCFSLPRSAVAYGRSQRSLQVRPGIPNLQSSRGLTMTMFTQRAQKRAK</sequence>
<feature type="region of interest" description="Disordered" evidence="1">
    <location>
        <begin position="77"/>
        <end position="98"/>
    </location>
</feature>
<keyword evidence="3" id="KW-1185">Reference proteome</keyword>